<evidence type="ECO:0000313" key="4">
    <source>
        <dbReference type="Proteomes" id="UP000708208"/>
    </source>
</evidence>
<dbReference type="FunFam" id="2.40.10.10:FF:000166">
    <property type="entry name" value="Trypsin"/>
    <property type="match status" value="1"/>
</dbReference>
<evidence type="ECO:0000259" key="2">
    <source>
        <dbReference type="PROSITE" id="PS50240"/>
    </source>
</evidence>
<dbReference type="PANTHER" id="PTHR24252:SF7">
    <property type="entry name" value="HYALIN"/>
    <property type="match status" value="1"/>
</dbReference>
<keyword evidence="1" id="KW-1015">Disulfide bond</keyword>
<dbReference type="AlphaFoldDB" id="A0A8J2PBE4"/>
<dbReference type="PROSITE" id="PS00134">
    <property type="entry name" value="TRYPSIN_HIS"/>
    <property type="match status" value="1"/>
</dbReference>
<evidence type="ECO:0000256" key="1">
    <source>
        <dbReference type="ARBA" id="ARBA00023157"/>
    </source>
</evidence>
<dbReference type="GO" id="GO:0004252">
    <property type="term" value="F:serine-type endopeptidase activity"/>
    <property type="evidence" value="ECO:0007669"/>
    <property type="project" value="InterPro"/>
</dbReference>
<dbReference type="SMART" id="SM00020">
    <property type="entry name" value="Tryp_SPc"/>
    <property type="match status" value="1"/>
</dbReference>
<dbReference type="OrthoDB" id="8440449at2759"/>
<keyword evidence="4" id="KW-1185">Reference proteome</keyword>
<name>A0A8J2PBE4_9HEXA</name>
<organism evidence="3 4">
    <name type="scientific">Allacma fusca</name>
    <dbReference type="NCBI Taxonomy" id="39272"/>
    <lineage>
        <taxon>Eukaryota</taxon>
        <taxon>Metazoa</taxon>
        <taxon>Ecdysozoa</taxon>
        <taxon>Arthropoda</taxon>
        <taxon>Hexapoda</taxon>
        <taxon>Collembola</taxon>
        <taxon>Symphypleona</taxon>
        <taxon>Sminthuridae</taxon>
        <taxon>Allacma</taxon>
    </lineage>
</organism>
<dbReference type="InterPro" id="IPR018114">
    <property type="entry name" value="TRYPSIN_HIS"/>
</dbReference>
<dbReference type="Pfam" id="PF00089">
    <property type="entry name" value="Trypsin"/>
    <property type="match status" value="2"/>
</dbReference>
<feature type="domain" description="Peptidase S1" evidence="2">
    <location>
        <begin position="24"/>
        <end position="199"/>
    </location>
</feature>
<evidence type="ECO:0000313" key="3">
    <source>
        <dbReference type="EMBL" id="CAG7733157.1"/>
    </source>
</evidence>
<reference evidence="3" key="1">
    <citation type="submission" date="2021-06" db="EMBL/GenBank/DDBJ databases">
        <authorList>
            <person name="Hodson N. C."/>
            <person name="Mongue J. A."/>
            <person name="Jaron S. K."/>
        </authorList>
    </citation>
    <scope>NUCLEOTIDE SEQUENCE</scope>
</reference>
<dbReference type="CDD" id="cd00190">
    <property type="entry name" value="Tryp_SPc"/>
    <property type="match status" value="1"/>
</dbReference>
<accession>A0A8J2PBE4</accession>
<dbReference type="GO" id="GO:0006508">
    <property type="term" value="P:proteolysis"/>
    <property type="evidence" value="ECO:0007669"/>
    <property type="project" value="InterPro"/>
</dbReference>
<comment type="caution">
    <text evidence="3">The sequence shown here is derived from an EMBL/GenBank/DDBJ whole genome shotgun (WGS) entry which is preliminary data.</text>
</comment>
<dbReference type="PANTHER" id="PTHR24252">
    <property type="entry name" value="ACROSIN-RELATED"/>
    <property type="match status" value="1"/>
</dbReference>
<gene>
    <name evidence="3" type="ORF">AFUS01_LOCUS21622</name>
</gene>
<dbReference type="InterPro" id="IPR001254">
    <property type="entry name" value="Trypsin_dom"/>
</dbReference>
<dbReference type="EMBL" id="CAJVCH010244234">
    <property type="protein sequence ID" value="CAG7733157.1"/>
    <property type="molecule type" value="Genomic_DNA"/>
</dbReference>
<sequence length="514" mass="55836">MFGSMENNFASHEFPSLTSDDARIVRGNDASLGQFPYQVTLASKSGNLLCGGSLVTSILVMTAAHCVHGKSPENIRVISGNHKLNTVDDHEQVVNVNRIEVHEGYRFQDYRNDIAVIFLSTEITLNMYANTIAIPTEDTKFENSAIVSGWGHEFHGACKGLDGKTYLCGIVSWGKECGTLPGVYTNVAKFSEWIKSKIDPAAMKDIYGGREAPTPSAIIPHSIGSPNPLESLPFRRLKYLCNCCTAVIFFLRNRACKGSSGKIFCNIVPKTGSSPLGNFINSVHVPDLHQCMKLELGIIGDVQIIGTLLLPYVTGTSSPVIKILPNGSHPLIIPFSKHNFGCSVFIGSVGNGTSLPISILGTSKDYLLTAPFIFILSGDHPSQVESTSLKIQLQSLAILTRPLKNTFFLVTSSSRTQERPQGSKVNLQKERIVGVVCARCDPKDSPSKVPIPLAFTFYQLSLYINATPAFKPTLGDMYATHSLRVIPGKLPLLPCFKLPSPLAQLCGLSQSHLL</sequence>
<dbReference type="Proteomes" id="UP000708208">
    <property type="component" value="Unassembled WGS sequence"/>
</dbReference>
<proteinExistence type="predicted"/>
<dbReference type="PROSITE" id="PS50240">
    <property type="entry name" value="TRYPSIN_DOM"/>
    <property type="match status" value="1"/>
</dbReference>
<protein>
    <recommendedName>
        <fullName evidence="2">Peptidase S1 domain-containing protein</fullName>
    </recommendedName>
</protein>